<evidence type="ECO:0000313" key="3">
    <source>
        <dbReference type="EMBL" id="VTO17230.1"/>
    </source>
</evidence>
<dbReference type="InterPro" id="IPR050268">
    <property type="entry name" value="NADH-dep_flavin_reductase"/>
</dbReference>
<dbReference type="GO" id="GO:0010181">
    <property type="term" value="F:FMN binding"/>
    <property type="evidence" value="ECO:0007669"/>
    <property type="project" value="InterPro"/>
</dbReference>
<dbReference type="Proteomes" id="UP000309952">
    <property type="component" value="Chromosome"/>
</dbReference>
<dbReference type="PANTHER" id="PTHR30466:SF1">
    <property type="entry name" value="FMN REDUCTASE (NADH) RUTF"/>
    <property type="match status" value="1"/>
</dbReference>
<feature type="domain" description="Flavin reductase like" evidence="2">
    <location>
        <begin position="253"/>
        <end position="397"/>
    </location>
</feature>
<dbReference type="Gene3D" id="2.30.110.10">
    <property type="entry name" value="Electron Transport, Fmn-binding Protein, Chain A"/>
    <property type="match status" value="1"/>
</dbReference>
<dbReference type="InterPro" id="IPR002563">
    <property type="entry name" value="Flavin_Rdtase-like_dom"/>
</dbReference>
<keyword evidence="1 3" id="KW-0560">Oxidoreductase</keyword>
<dbReference type="EC" id="1.5.1.36" evidence="3"/>
<dbReference type="AlphaFoldDB" id="A0A4P1KA19"/>
<organism evidence="3 4">
    <name type="scientific">Brevundimonas vancanneytii</name>
    <dbReference type="NCBI Taxonomy" id="1325724"/>
    <lineage>
        <taxon>Bacteria</taxon>
        <taxon>Pseudomonadati</taxon>
        <taxon>Pseudomonadota</taxon>
        <taxon>Alphaproteobacteria</taxon>
        <taxon>Caulobacterales</taxon>
        <taxon>Caulobacteraceae</taxon>
        <taxon>Brevundimonas</taxon>
    </lineage>
</organism>
<dbReference type="KEGG" id="bvy:NCTC9239_02353"/>
<keyword evidence="3" id="KW-0503">Monooxygenase</keyword>
<dbReference type="RefSeq" id="WP_138141734.1">
    <property type="nucleotide sequence ID" value="NZ_LR588407.1"/>
</dbReference>
<accession>A0A4P1KA19</accession>
<dbReference type="SUPFAM" id="SSF50475">
    <property type="entry name" value="FMN-binding split barrel"/>
    <property type="match status" value="1"/>
</dbReference>
<dbReference type="GO" id="GO:0042602">
    <property type="term" value="F:riboflavin reductase (NADPH) activity"/>
    <property type="evidence" value="ECO:0007669"/>
    <property type="project" value="TreeGrafter"/>
</dbReference>
<dbReference type="Pfam" id="PF01613">
    <property type="entry name" value="Flavin_Reduct"/>
    <property type="match status" value="1"/>
</dbReference>
<dbReference type="InterPro" id="IPR029058">
    <property type="entry name" value="AB_hydrolase_fold"/>
</dbReference>
<dbReference type="SUPFAM" id="SSF53474">
    <property type="entry name" value="alpha/beta-Hydrolases"/>
    <property type="match status" value="1"/>
</dbReference>
<proteinExistence type="predicted"/>
<dbReference type="Pfam" id="PF12697">
    <property type="entry name" value="Abhydrolase_6"/>
    <property type="match status" value="1"/>
</dbReference>
<dbReference type="SMART" id="SM00903">
    <property type="entry name" value="Flavin_Reduct"/>
    <property type="match status" value="1"/>
</dbReference>
<evidence type="ECO:0000313" key="4">
    <source>
        <dbReference type="Proteomes" id="UP000309952"/>
    </source>
</evidence>
<protein>
    <submittedName>
        <fullName evidence="3">Flavin-dependent monooxygenase, reductase subunit HsaB</fullName>
        <ecNumber evidence="3">1.5.1.36</ecNumber>
    </submittedName>
</protein>
<reference evidence="3 4" key="1">
    <citation type="submission" date="2019-04" db="EMBL/GenBank/DDBJ databases">
        <authorList>
            <consortium name="Pathogen Informatics"/>
        </authorList>
    </citation>
    <scope>NUCLEOTIDE SEQUENCE [LARGE SCALE GENOMIC DNA]</scope>
    <source>
        <strain evidence="3 4">NCTC9239</strain>
    </source>
</reference>
<dbReference type="PANTHER" id="PTHR30466">
    <property type="entry name" value="FLAVIN REDUCTASE"/>
    <property type="match status" value="1"/>
</dbReference>
<gene>
    <name evidence="3" type="primary">hsaB</name>
    <name evidence="3" type="ORF">NCTC9239_02353</name>
</gene>
<dbReference type="InterPro" id="IPR012349">
    <property type="entry name" value="Split_barrel_FMN-bd"/>
</dbReference>
<evidence type="ECO:0000259" key="2">
    <source>
        <dbReference type="SMART" id="SM00903"/>
    </source>
</evidence>
<dbReference type="GO" id="GO:0004497">
    <property type="term" value="F:monooxygenase activity"/>
    <property type="evidence" value="ECO:0007669"/>
    <property type="project" value="UniProtKB-KW"/>
</dbReference>
<dbReference type="InterPro" id="IPR000073">
    <property type="entry name" value="AB_hydrolase_1"/>
</dbReference>
<evidence type="ECO:0000256" key="1">
    <source>
        <dbReference type="ARBA" id="ARBA00023002"/>
    </source>
</evidence>
<dbReference type="GO" id="GO:0036382">
    <property type="term" value="F:flavin reductase (NADH) activity"/>
    <property type="evidence" value="ECO:0007669"/>
    <property type="project" value="UniProtKB-EC"/>
</dbReference>
<name>A0A4P1KA19_9CAUL</name>
<sequence>MRIETFRGFGGVALSVERHGSPEDPGVVLVHTGGRRSSDWRQTAEALVAAGRHVLCPDLRGHGLSARPADGRYDLEAYAEDLRALLRSLPTRPVIVGVAMGAAIALAAIADEGAHLAAGVVVAGVAPILDPDAVRQLARSRRFDATGDRRWTTGLDITDLERTLDSVLGQIRLPILILHGADNPLVSRDARDAMARRAPHARHVEVEGAAHDVAADQPEQFQAHLLEFLETEAPRDPQAYHAGSDVRTLRDALGCFGTGVTVVTTVDQNGAPVGLTANSFTSVSLDPPLLLFCLARTAGSLAAFEASSTFAVNVLHIGQQPTSDRFARRSEDRFAETAFEAWHDGVPALVGSLAVFLCRKHAVHDGGDHRIFVGEVIRARFEPRRDPLLYFRGRYRRLHFA</sequence>
<dbReference type="EMBL" id="LR588407">
    <property type="protein sequence ID" value="VTO17230.1"/>
    <property type="molecule type" value="Genomic_DNA"/>
</dbReference>
<dbReference type="Gene3D" id="3.40.50.1820">
    <property type="entry name" value="alpha/beta hydrolase"/>
    <property type="match status" value="1"/>
</dbReference>
<keyword evidence="4" id="KW-1185">Reference proteome</keyword>